<dbReference type="KEGG" id="pam:PANA_3165"/>
<accession>D4GM64</accession>
<organism evidence="1 2">
    <name type="scientific">Pantoea ananatis (strain LMG 20103)</name>
    <dbReference type="NCBI Taxonomy" id="706191"/>
    <lineage>
        <taxon>Bacteria</taxon>
        <taxon>Pseudomonadati</taxon>
        <taxon>Pseudomonadota</taxon>
        <taxon>Gammaproteobacteria</taxon>
        <taxon>Enterobacterales</taxon>
        <taxon>Erwiniaceae</taxon>
        <taxon>Pantoea</taxon>
    </lineage>
</organism>
<dbReference type="EMBL" id="CP001875">
    <property type="protein sequence ID" value="ADD78332.1"/>
    <property type="molecule type" value="Genomic_DNA"/>
</dbReference>
<keyword evidence="2" id="KW-1185">Reference proteome</keyword>
<dbReference type="AlphaFoldDB" id="D4GM64"/>
<dbReference type="HOGENOM" id="CLU_3331044_0_0_6"/>
<evidence type="ECO:0000313" key="2">
    <source>
        <dbReference type="Proteomes" id="UP000001702"/>
    </source>
</evidence>
<dbReference type="Proteomes" id="UP000001702">
    <property type="component" value="Chromosome"/>
</dbReference>
<dbReference type="STRING" id="706191.PANA_3165"/>
<gene>
    <name evidence="1" type="ordered locus">PANA_3165</name>
</gene>
<proteinExistence type="predicted"/>
<protein>
    <submittedName>
        <fullName evidence="1">Uncharacterized protein</fullName>
    </submittedName>
</protein>
<reference evidence="1 2" key="1">
    <citation type="journal article" date="2010" name="J. Bacteriol.">
        <title>Genome sequence of Pantoea ananatis LMG20103, the causative agent of Eucalyptus blight and dieback.</title>
        <authorList>
            <person name="De Maayer P."/>
            <person name="Chan W.Y."/>
            <person name="Venter S.N."/>
            <person name="Toth I.K."/>
            <person name="Birch P.R."/>
            <person name="Joubert F."/>
            <person name="Coutinho T.A."/>
        </authorList>
    </citation>
    <scope>NUCLEOTIDE SEQUENCE [LARGE SCALE GENOMIC DNA]</scope>
    <source>
        <strain evidence="1 2">LMG 20103</strain>
    </source>
</reference>
<name>D4GM64_PANAM</name>
<sequence>MAIRTPKGSSNGEVLSGLKLVEDKNSVIEIMRAVWQDC</sequence>
<evidence type="ECO:0000313" key="1">
    <source>
        <dbReference type="EMBL" id="ADD78332.1"/>
    </source>
</evidence>